<name>A0A3N5BFF9_9BACL</name>
<comment type="caution">
    <text evidence="2">The sequence shown here is derived from an EMBL/GenBank/DDBJ whole genome shotgun (WGS) entry which is preliminary data.</text>
</comment>
<proteinExistence type="predicted"/>
<dbReference type="RefSeq" id="WP_123807824.1">
    <property type="nucleotide sequence ID" value="NZ_RKRK01000003.1"/>
</dbReference>
<accession>A0A3N5BFF9</accession>
<dbReference type="AlphaFoldDB" id="A0A3N5BFF9"/>
<feature type="transmembrane region" description="Helical" evidence="1">
    <location>
        <begin position="39"/>
        <end position="62"/>
    </location>
</feature>
<feature type="transmembrane region" description="Helical" evidence="1">
    <location>
        <begin position="74"/>
        <end position="92"/>
    </location>
</feature>
<dbReference type="EMBL" id="RKRK01000003">
    <property type="protein sequence ID" value="RPF56434.1"/>
    <property type="molecule type" value="Genomic_DNA"/>
</dbReference>
<keyword evidence="3" id="KW-1185">Reference proteome</keyword>
<keyword evidence="1" id="KW-1133">Transmembrane helix</keyword>
<keyword evidence="1" id="KW-0812">Transmembrane</keyword>
<keyword evidence="1" id="KW-0472">Membrane</keyword>
<dbReference type="Pfam" id="PF06612">
    <property type="entry name" value="DUF1146"/>
    <property type="match status" value="1"/>
</dbReference>
<protein>
    <submittedName>
        <fullName evidence="2">Putative membrane protein YwzB</fullName>
    </submittedName>
</protein>
<dbReference type="InterPro" id="IPR009526">
    <property type="entry name" value="DUF1146"/>
</dbReference>
<evidence type="ECO:0000256" key="1">
    <source>
        <dbReference type="SAM" id="Phobius"/>
    </source>
</evidence>
<sequence>MQDYANLSLAYVLIYLLSFMLAYNALLKLNVEQLFKKGSVIQIQIFVIMISTLLSFGTTQFIMELFTHSRNIPFIFLINTICNYFVTLATFLL</sequence>
<dbReference type="Proteomes" id="UP000277108">
    <property type="component" value="Unassembled WGS sequence"/>
</dbReference>
<organism evidence="2 3">
    <name type="scientific">Abyssicoccus albus</name>
    <dbReference type="NCBI Taxonomy" id="1817405"/>
    <lineage>
        <taxon>Bacteria</taxon>
        <taxon>Bacillati</taxon>
        <taxon>Bacillota</taxon>
        <taxon>Bacilli</taxon>
        <taxon>Bacillales</taxon>
        <taxon>Abyssicoccaceae</taxon>
    </lineage>
</organism>
<evidence type="ECO:0000313" key="2">
    <source>
        <dbReference type="EMBL" id="RPF56434.1"/>
    </source>
</evidence>
<feature type="transmembrane region" description="Helical" evidence="1">
    <location>
        <begin position="6"/>
        <end position="27"/>
    </location>
</feature>
<reference evidence="2 3" key="1">
    <citation type="submission" date="2018-11" db="EMBL/GenBank/DDBJ databases">
        <title>Genomic Encyclopedia of Type Strains, Phase IV (KMG-IV): sequencing the most valuable type-strain genomes for metagenomic binning, comparative biology and taxonomic classification.</title>
        <authorList>
            <person name="Goeker M."/>
        </authorList>
    </citation>
    <scope>NUCLEOTIDE SEQUENCE [LARGE SCALE GENOMIC DNA]</scope>
    <source>
        <strain evidence="2 3">DSM 29158</strain>
    </source>
</reference>
<gene>
    <name evidence="2" type="ORF">EDD62_1070</name>
</gene>
<evidence type="ECO:0000313" key="3">
    <source>
        <dbReference type="Proteomes" id="UP000277108"/>
    </source>
</evidence>